<feature type="region of interest" description="Disordered" evidence="6">
    <location>
        <begin position="214"/>
        <end position="234"/>
    </location>
</feature>
<dbReference type="SUPFAM" id="SSF57903">
    <property type="entry name" value="FYVE/PHD zinc finger"/>
    <property type="match status" value="1"/>
</dbReference>
<dbReference type="EMBL" id="JAINDJ010000004">
    <property type="protein sequence ID" value="KAG9449474.1"/>
    <property type="molecule type" value="Genomic_DNA"/>
</dbReference>
<protein>
    <recommendedName>
        <fullName evidence="9">Zinc finger PHD-type domain-containing protein</fullName>
    </recommendedName>
</protein>
<dbReference type="GO" id="GO:0140566">
    <property type="term" value="F:histone reader activity"/>
    <property type="evidence" value="ECO:0007669"/>
    <property type="project" value="InterPro"/>
</dbReference>
<dbReference type="InterPro" id="IPR013083">
    <property type="entry name" value="Znf_RING/FYVE/PHD"/>
</dbReference>
<accession>A0AAV7EL55</accession>
<evidence type="ECO:0008006" key="9">
    <source>
        <dbReference type="Google" id="ProtNLM"/>
    </source>
</evidence>
<dbReference type="Gene3D" id="3.30.40.10">
    <property type="entry name" value="Zinc/RING finger domain, C3HC4 (zinc finger)"/>
    <property type="match status" value="1"/>
</dbReference>
<dbReference type="InterPro" id="IPR049914">
    <property type="entry name" value="PHD1-3/5-6"/>
</dbReference>
<keyword evidence="5" id="KW-0804">Transcription</keyword>
<evidence type="ECO:0000256" key="2">
    <source>
        <dbReference type="ARBA" id="ARBA00022771"/>
    </source>
</evidence>
<dbReference type="Proteomes" id="UP000825729">
    <property type="component" value="Unassembled WGS sequence"/>
</dbReference>
<evidence type="ECO:0000256" key="4">
    <source>
        <dbReference type="ARBA" id="ARBA00023015"/>
    </source>
</evidence>
<reference evidence="7 8" key="1">
    <citation type="submission" date="2021-07" db="EMBL/GenBank/DDBJ databases">
        <title>The Aristolochia fimbriata genome: insights into angiosperm evolution, floral development and chemical biosynthesis.</title>
        <authorList>
            <person name="Jiao Y."/>
        </authorList>
    </citation>
    <scope>NUCLEOTIDE SEQUENCE [LARGE SCALE GENOMIC DNA]</scope>
    <source>
        <strain evidence="7">IBCAS-2021</strain>
        <tissue evidence="7">Leaf</tissue>
    </source>
</reference>
<evidence type="ECO:0000256" key="3">
    <source>
        <dbReference type="ARBA" id="ARBA00022833"/>
    </source>
</evidence>
<evidence type="ECO:0000256" key="6">
    <source>
        <dbReference type="SAM" id="MobiDB-lite"/>
    </source>
</evidence>
<dbReference type="InterPro" id="IPR011011">
    <property type="entry name" value="Znf_FYVE_PHD"/>
</dbReference>
<organism evidence="7 8">
    <name type="scientific">Aristolochia fimbriata</name>
    <name type="common">White veined hardy Dutchman's pipe vine</name>
    <dbReference type="NCBI Taxonomy" id="158543"/>
    <lineage>
        <taxon>Eukaryota</taxon>
        <taxon>Viridiplantae</taxon>
        <taxon>Streptophyta</taxon>
        <taxon>Embryophyta</taxon>
        <taxon>Tracheophyta</taxon>
        <taxon>Spermatophyta</taxon>
        <taxon>Magnoliopsida</taxon>
        <taxon>Magnoliidae</taxon>
        <taxon>Piperales</taxon>
        <taxon>Aristolochiaceae</taxon>
        <taxon>Aristolochia</taxon>
    </lineage>
</organism>
<name>A0AAV7EL55_ARIFI</name>
<keyword evidence="2" id="KW-0863">Zinc-finger</keyword>
<dbReference type="AlphaFoldDB" id="A0AAV7EL55"/>
<keyword evidence="3" id="KW-0862">Zinc</keyword>
<gene>
    <name evidence="7" type="ORF">H6P81_009439</name>
</gene>
<evidence type="ECO:0000256" key="5">
    <source>
        <dbReference type="ARBA" id="ARBA00023163"/>
    </source>
</evidence>
<evidence type="ECO:0000313" key="8">
    <source>
        <dbReference type="Proteomes" id="UP000825729"/>
    </source>
</evidence>
<evidence type="ECO:0000256" key="1">
    <source>
        <dbReference type="ARBA" id="ARBA00022723"/>
    </source>
</evidence>
<keyword evidence="1" id="KW-0479">Metal-binding</keyword>
<dbReference type="GO" id="GO:0034244">
    <property type="term" value="P:negative regulation of transcription elongation by RNA polymerase II"/>
    <property type="evidence" value="ECO:0007669"/>
    <property type="project" value="InterPro"/>
</dbReference>
<sequence>MPLAFPYYKPTVRRSVTYKLGIDASDLDEVVNGSGGMVGDAAEDVKVPPAVLDYEPREELGHELGFVLALIPFGISPLGLKSGVRWNRVLELANTALILVYLRIFTIQELGILCALSKLFRLFASGLNGHSTKHEKLGDLRGGRKSAAFQRHKEEEVYSICGVPCYAELMVLCDDCNQVSEHIYCMRNHLDEVPDIWFCEACQVRRDSDSYCPTTSSNMNENSSDKSDAAASFQ</sequence>
<dbReference type="PANTHER" id="PTHR33304">
    <property type="match status" value="1"/>
</dbReference>
<comment type="caution">
    <text evidence="7">The sequence shown here is derived from an EMBL/GenBank/DDBJ whole genome shotgun (WGS) entry which is preliminary data.</text>
</comment>
<keyword evidence="8" id="KW-1185">Reference proteome</keyword>
<dbReference type="GO" id="GO:0008270">
    <property type="term" value="F:zinc ion binding"/>
    <property type="evidence" value="ECO:0007669"/>
    <property type="project" value="UniProtKB-KW"/>
</dbReference>
<evidence type="ECO:0000313" key="7">
    <source>
        <dbReference type="EMBL" id="KAG9449474.1"/>
    </source>
</evidence>
<proteinExistence type="predicted"/>
<keyword evidence="4" id="KW-0805">Transcription regulation</keyword>
<dbReference type="PANTHER" id="PTHR33304:SF9">
    <property type="entry name" value="RING_FYVE_PHD ZINC FINGER SUPERFAMILY PROTEIN"/>
    <property type="match status" value="1"/>
</dbReference>